<evidence type="ECO:0000313" key="1">
    <source>
        <dbReference type="EMBL" id="MDO6671222.1"/>
    </source>
</evidence>
<accession>A0AAP4TVQ4</accession>
<evidence type="ECO:0008006" key="3">
    <source>
        <dbReference type="Google" id="ProtNLM"/>
    </source>
</evidence>
<proteinExistence type="predicted"/>
<dbReference type="RefSeq" id="WP_303592946.1">
    <property type="nucleotide sequence ID" value="NZ_JAUORK010000003.1"/>
</dbReference>
<dbReference type="Proteomes" id="UP001170481">
    <property type="component" value="Unassembled WGS sequence"/>
</dbReference>
<dbReference type="EMBL" id="JAUORK010000003">
    <property type="protein sequence ID" value="MDO6671222.1"/>
    <property type="molecule type" value="Genomic_DNA"/>
</dbReference>
<gene>
    <name evidence="1" type="ORF">Q4535_03725</name>
</gene>
<comment type="caution">
    <text evidence="1">The sequence shown here is derived from an EMBL/GenBank/DDBJ whole genome shotgun (WGS) entry which is preliminary data.</text>
</comment>
<dbReference type="AlphaFoldDB" id="A0AAP4TVQ4"/>
<name>A0AAP4TVQ4_9GAMM</name>
<reference evidence="1" key="1">
    <citation type="submission" date="2023-07" db="EMBL/GenBank/DDBJ databases">
        <title>Genome content predicts the carbon catabolic preferences of heterotrophic bacteria.</title>
        <authorList>
            <person name="Gralka M."/>
        </authorList>
    </citation>
    <scope>NUCLEOTIDE SEQUENCE</scope>
    <source>
        <strain evidence="1">C2R13</strain>
    </source>
</reference>
<sequence length="248" mass="25606">MADFKDTGLIMSGDIFMAEVDADGKFGALNGPMNVPSLSITPTSVNRISRPSFQKDNYGQALDAVNLPSDSASVTIQFDSMPAAMLAETLGGTAELADAEADSVTGEALTLTEGAWAALPHSSLAAGSVVVTKDATDVTADCDINLSAGLIKARTASAAGDVSVDYDTEAVTGHRVMGDTEISKPRYILVDGINLATGKRTRVEIFRAVLSADQATELMGSEFITGQLSGSLVVPPGKGAAYTATMYS</sequence>
<organism evidence="1 2">
    <name type="scientific">Cobetia amphilecti</name>
    <dbReference type="NCBI Taxonomy" id="1055104"/>
    <lineage>
        <taxon>Bacteria</taxon>
        <taxon>Pseudomonadati</taxon>
        <taxon>Pseudomonadota</taxon>
        <taxon>Gammaproteobacteria</taxon>
        <taxon>Oceanospirillales</taxon>
        <taxon>Halomonadaceae</taxon>
        <taxon>Cobetia</taxon>
    </lineage>
</organism>
<protein>
    <recommendedName>
        <fullName evidence="3">Major tail protein</fullName>
    </recommendedName>
</protein>
<evidence type="ECO:0000313" key="2">
    <source>
        <dbReference type="Proteomes" id="UP001170481"/>
    </source>
</evidence>